<dbReference type="RefSeq" id="WP_030202527.1">
    <property type="nucleotide sequence ID" value="NZ_BMNZ01000008.1"/>
</dbReference>
<feature type="compositionally biased region" description="Polar residues" evidence="1">
    <location>
        <begin position="1"/>
        <end position="10"/>
    </location>
</feature>
<sequence length="219" mass="22720">MHTNFSTTAARESGASHCDASPGRRGPGTHADVAGALARLDAGADLHAQVAVEVGTPASVLLHHGWVDHTGILVVDRGAQGADLIDVDVAFLPATIARLTRLQPRPRLEGRGGPVDRSVLDALVSPSLSCRPSSAAALATAAVRWPDVAQCLTTGAWRMSVVDVADSRTGSTQTEQLSWLDTPAGVLRVDGYPHAPVLAGTSAECIWEALVTTLPSCAR</sequence>
<evidence type="ECO:0000313" key="3">
    <source>
        <dbReference type="Proteomes" id="UP000623461"/>
    </source>
</evidence>
<evidence type="ECO:0000313" key="2">
    <source>
        <dbReference type="EMBL" id="GGN06467.1"/>
    </source>
</evidence>
<dbReference type="Proteomes" id="UP000623461">
    <property type="component" value="Unassembled WGS sequence"/>
</dbReference>
<comment type="caution">
    <text evidence="2">The sequence shown here is derived from an EMBL/GenBank/DDBJ whole genome shotgun (WGS) entry which is preliminary data.</text>
</comment>
<proteinExistence type="predicted"/>
<keyword evidence="3" id="KW-1185">Reference proteome</keyword>
<dbReference type="EMBL" id="BMNZ01000008">
    <property type="protein sequence ID" value="GGN06467.1"/>
    <property type="molecule type" value="Genomic_DNA"/>
</dbReference>
<name>A0ABQ2IBT0_9MICO</name>
<gene>
    <name evidence="2" type="ORF">GCM10009721_37620</name>
</gene>
<organism evidence="2 3">
    <name type="scientific">Terrabacter tumescens</name>
    <dbReference type="NCBI Taxonomy" id="60443"/>
    <lineage>
        <taxon>Bacteria</taxon>
        <taxon>Bacillati</taxon>
        <taxon>Actinomycetota</taxon>
        <taxon>Actinomycetes</taxon>
        <taxon>Micrococcales</taxon>
        <taxon>Intrasporangiaceae</taxon>
        <taxon>Terrabacter</taxon>
    </lineage>
</organism>
<protein>
    <submittedName>
        <fullName evidence="2">Uncharacterized protein</fullName>
    </submittedName>
</protein>
<evidence type="ECO:0000256" key="1">
    <source>
        <dbReference type="SAM" id="MobiDB-lite"/>
    </source>
</evidence>
<accession>A0ABQ2IBT0</accession>
<feature type="region of interest" description="Disordered" evidence="1">
    <location>
        <begin position="1"/>
        <end position="31"/>
    </location>
</feature>
<reference evidence="3" key="1">
    <citation type="journal article" date="2019" name="Int. J. Syst. Evol. Microbiol.">
        <title>The Global Catalogue of Microorganisms (GCM) 10K type strain sequencing project: providing services to taxonomists for standard genome sequencing and annotation.</title>
        <authorList>
            <consortium name="The Broad Institute Genomics Platform"/>
            <consortium name="The Broad Institute Genome Sequencing Center for Infectious Disease"/>
            <person name="Wu L."/>
            <person name="Ma J."/>
        </authorList>
    </citation>
    <scope>NUCLEOTIDE SEQUENCE [LARGE SCALE GENOMIC DNA]</scope>
    <source>
        <strain evidence="3">JCM 1365</strain>
    </source>
</reference>